<evidence type="ECO:0008006" key="4">
    <source>
        <dbReference type="Google" id="ProtNLM"/>
    </source>
</evidence>
<sequence>MGWLWASKPSPESEQAPVKSEFSEEAAASRPTASTSSPVQDPPSKKPLSRDEQSALEWANLLKEFQADESRSSAKRVEARTAAEPTLDVSPDSLYPTTMTCQSAFNYAMFCNMFSGQFLNVYRYGEFRSCSNHWEDFWLCMRTRTWADADRAKAIQDHYRKKAVKYKMGPSSEDVWELRTEPLKDAMQGNLEELEARTAVWKAANPNAPDPFSNERQIEYEHTTKST</sequence>
<dbReference type="RefSeq" id="XP_016224723.1">
    <property type="nucleotide sequence ID" value="XM_016368935.1"/>
</dbReference>
<dbReference type="VEuPathDB" id="FungiDB:PV10_04387"/>
<accession>A0A0D1ZH71</accession>
<feature type="compositionally biased region" description="Low complexity" evidence="1">
    <location>
        <begin position="25"/>
        <end position="38"/>
    </location>
</feature>
<feature type="compositionally biased region" description="Basic and acidic residues" evidence="1">
    <location>
        <begin position="216"/>
        <end position="227"/>
    </location>
</feature>
<protein>
    <recommendedName>
        <fullName evidence="4">Early meiotic induction protein 1</fullName>
    </recommendedName>
</protein>
<dbReference type="OrthoDB" id="2017405at2759"/>
<dbReference type="PANTHER" id="PTHR28052">
    <property type="entry name" value="UPF0545 PROTEIN C22ORF39"/>
    <property type="match status" value="1"/>
</dbReference>
<reference evidence="2 3" key="1">
    <citation type="submission" date="2015-01" db="EMBL/GenBank/DDBJ databases">
        <title>The Genome Sequence of Exophiala mesophila CBS40295.</title>
        <authorList>
            <consortium name="The Broad Institute Genomics Platform"/>
            <person name="Cuomo C."/>
            <person name="de Hoog S."/>
            <person name="Gorbushina A."/>
            <person name="Stielow B."/>
            <person name="Teixiera M."/>
            <person name="Abouelleil A."/>
            <person name="Chapman S.B."/>
            <person name="Priest M."/>
            <person name="Young S.K."/>
            <person name="Wortman J."/>
            <person name="Nusbaum C."/>
            <person name="Birren B."/>
        </authorList>
    </citation>
    <scope>NUCLEOTIDE SEQUENCE [LARGE SCALE GENOMIC DNA]</scope>
    <source>
        <strain evidence="2 3">CBS 40295</strain>
    </source>
</reference>
<organism evidence="2 3">
    <name type="scientific">Exophiala mesophila</name>
    <name type="common">Black yeast-like fungus</name>
    <dbReference type="NCBI Taxonomy" id="212818"/>
    <lineage>
        <taxon>Eukaryota</taxon>
        <taxon>Fungi</taxon>
        <taxon>Dikarya</taxon>
        <taxon>Ascomycota</taxon>
        <taxon>Pezizomycotina</taxon>
        <taxon>Eurotiomycetes</taxon>
        <taxon>Chaetothyriomycetidae</taxon>
        <taxon>Chaetothyriales</taxon>
        <taxon>Herpotrichiellaceae</taxon>
        <taxon>Exophiala</taxon>
    </lineage>
</organism>
<dbReference type="Pfam" id="PF11326">
    <property type="entry name" value="PANTS-like"/>
    <property type="match status" value="1"/>
</dbReference>
<dbReference type="OMA" id="FGGQWVN"/>
<keyword evidence="3" id="KW-1185">Reference proteome</keyword>
<evidence type="ECO:0000313" key="3">
    <source>
        <dbReference type="Proteomes" id="UP000054302"/>
    </source>
</evidence>
<dbReference type="AlphaFoldDB" id="A0A0D1ZH71"/>
<dbReference type="InterPro" id="IPR021475">
    <property type="entry name" value="Pants/Emi1-like"/>
</dbReference>
<feature type="region of interest" description="Disordered" evidence="1">
    <location>
        <begin position="1"/>
        <end position="52"/>
    </location>
</feature>
<dbReference type="EMBL" id="KN847522">
    <property type="protein sequence ID" value="KIV93149.1"/>
    <property type="molecule type" value="Genomic_DNA"/>
</dbReference>
<proteinExistence type="predicted"/>
<dbReference type="PANTHER" id="PTHR28052:SF1">
    <property type="entry name" value="UPF0545 PROTEIN C22ORF39"/>
    <property type="match status" value="1"/>
</dbReference>
<dbReference type="GeneID" id="27322232"/>
<dbReference type="HOGENOM" id="CLU_074897_1_0_1"/>
<dbReference type="STRING" id="212818.A0A0D1ZH71"/>
<evidence type="ECO:0000256" key="1">
    <source>
        <dbReference type="SAM" id="MobiDB-lite"/>
    </source>
</evidence>
<dbReference type="Proteomes" id="UP000054302">
    <property type="component" value="Unassembled WGS sequence"/>
</dbReference>
<name>A0A0D1ZH71_EXOME</name>
<feature type="region of interest" description="Disordered" evidence="1">
    <location>
        <begin position="205"/>
        <end position="227"/>
    </location>
</feature>
<gene>
    <name evidence="2" type="ORF">PV10_04387</name>
</gene>
<evidence type="ECO:0000313" key="2">
    <source>
        <dbReference type="EMBL" id="KIV93149.1"/>
    </source>
</evidence>